<keyword evidence="3 8" id="KW-0479">Metal-binding</keyword>
<comment type="similarity">
    <text evidence="8">Belongs to the 4Fe4S bacterial-type ferredoxin family. RnfC subfamily.</text>
</comment>
<evidence type="ECO:0000256" key="3">
    <source>
        <dbReference type="ARBA" id="ARBA00022723"/>
    </source>
</evidence>
<keyword evidence="7 8" id="KW-0411">Iron-sulfur</keyword>
<dbReference type="InterPro" id="IPR017900">
    <property type="entry name" value="4Fe4S_Fe_S_CS"/>
</dbReference>
<evidence type="ECO:0000256" key="8">
    <source>
        <dbReference type="HAMAP-Rule" id="MF_00461"/>
    </source>
</evidence>
<dbReference type="Proteomes" id="UP000504844">
    <property type="component" value="Chromosome"/>
</dbReference>
<dbReference type="PROSITE" id="PS51379">
    <property type="entry name" value="4FE4S_FER_2"/>
    <property type="match status" value="2"/>
</dbReference>
<dbReference type="HAMAP" id="MF_00461">
    <property type="entry name" value="RsxC_RnfC"/>
    <property type="match status" value="1"/>
</dbReference>
<dbReference type="EC" id="7.-.-.-" evidence="8"/>
<feature type="binding site" evidence="8">
    <location>
        <position position="384"/>
    </location>
    <ligand>
        <name>[4Fe-4S] cluster</name>
        <dbReference type="ChEBI" id="CHEBI:49883"/>
        <label>2</label>
    </ligand>
</feature>
<evidence type="ECO:0000313" key="11">
    <source>
        <dbReference type="EMBL" id="QKJ65896.1"/>
    </source>
</evidence>
<evidence type="ECO:0000256" key="1">
    <source>
        <dbReference type="ARBA" id="ARBA00022448"/>
    </source>
</evidence>
<dbReference type="Pfam" id="PF01512">
    <property type="entry name" value="Complex1_51K"/>
    <property type="match status" value="1"/>
</dbReference>
<keyword evidence="12" id="KW-1185">Reference proteome</keyword>
<comment type="subcellular location">
    <subcellularLocation>
        <location evidence="8">Cell inner membrane</location>
        <topology evidence="8">Peripheral membrane protein</topology>
    </subcellularLocation>
</comment>
<dbReference type="NCBIfam" id="TIGR01945">
    <property type="entry name" value="rnfC"/>
    <property type="match status" value="1"/>
</dbReference>
<evidence type="ECO:0000256" key="2">
    <source>
        <dbReference type="ARBA" id="ARBA00022485"/>
    </source>
</evidence>
<dbReference type="InterPro" id="IPR017896">
    <property type="entry name" value="4Fe4S_Fe-S-bd"/>
</dbReference>
<feature type="domain" description="4Fe-4S ferredoxin-type" evidence="10">
    <location>
        <begin position="364"/>
        <end position="394"/>
    </location>
</feature>
<feature type="binding site" evidence="8">
    <location>
        <position position="377"/>
    </location>
    <ligand>
        <name>[4Fe-4S] cluster</name>
        <dbReference type="ChEBI" id="CHEBI:49883"/>
        <label>1</label>
    </ligand>
</feature>
<feature type="region of interest" description="Disordered" evidence="9">
    <location>
        <begin position="479"/>
        <end position="510"/>
    </location>
</feature>
<evidence type="ECO:0000256" key="9">
    <source>
        <dbReference type="SAM" id="MobiDB-lite"/>
    </source>
</evidence>
<comment type="cofactor">
    <cofactor evidence="8">
        <name>[4Fe-4S] cluster</name>
        <dbReference type="ChEBI" id="CHEBI:49883"/>
    </cofactor>
    <text evidence="8">Binds 2 [4Fe-4S] clusters per subunit.</text>
</comment>
<keyword evidence="5 8" id="KW-0249">Electron transport</keyword>
<dbReference type="GO" id="GO:0051539">
    <property type="term" value="F:4 iron, 4 sulfur cluster binding"/>
    <property type="evidence" value="ECO:0007669"/>
    <property type="project" value="UniProtKB-KW"/>
</dbReference>
<feature type="binding site" evidence="8">
    <location>
        <position position="413"/>
    </location>
    <ligand>
        <name>[4Fe-4S] cluster</name>
        <dbReference type="ChEBI" id="CHEBI:49883"/>
        <label>2</label>
    </ligand>
</feature>
<evidence type="ECO:0000256" key="4">
    <source>
        <dbReference type="ARBA" id="ARBA00022737"/>
    </source>
</evidence>
<feature type="compositionally biased region" description="Low complexity" evidence="9">
    <location>
        <begin position="494"/>
        <end position="508"/>
    </location>
</feature>
<dbReference type="PANTHER" id="PTHR43034">
    <property type="entry name" value="ION-TRANSLOCATING OXIDOREDUCTASE COMPLEX SUBUNIT C"/>
    <property type="match status" value="1"/>
</dbReference>
<dbReference type="Gene3D" id="3.40.50.11540">
    <property type="entry name" value="NADH-ubiquinone oxidoreductase 51kDa subunit"/>
    <property type="match status" value="1"/>
</dbReference>
<gene>
    <name evidence="11" type="primary">rsxC</name>
    <name evidence="8" type="synonym">rnfC</name>
    <name evidence="11" type="ORF">HQN60_03695</name>
</gene>
<dbReference type="GO" id="GO:0009055">
    <property type="term" value="F:electron transfer activity"/>
    <property type="evidence" value="ECO:0007669"/>
    <property type="project" value="InterPro"/>
</dbReference>
<feature type="binding site" evidence="8">
    <location>
        <position position="380"/>
    </location>
    <ligand>
        <name>[4Fe-4S] cluster</name>
        <dbReference type="ChEBI" id="CHEBI:49883"/>
        <label>1</label>
    </ligand>
</feature>
<dbReference type="PROSITE" id="PS00198">
    <property type="entry name" value="4FE4S_FER_1"/>
    <property type="match status" value="1"/>
</dbReference>
<evidence type="ECO:0000259" key="10">
    <source>
        <dbReference type="PROSITE" id="PS51379"/>
    </source>
</evidence>
<dbReference type="NCBIfam" id="NF003454">
    <property type="entry name" value="PRK05035.1"/>
    <property type="match status" value="1"/>
</dbReference>
<dbReference type="AlphaFoldDB" id="A0A6M8SRG2"/>
<keyword evidence="8" id="KW-0997">Cell inner membrane</keyword>
<name>A0A6M8SRG2_9NEIS</name>
<dbReference type="Pfam" id="PF10531">
    <property type="entry name" value="SLBB"/>
    <property type="match status" value="1"/>
</dbReference>
<evidence type="ECO:0000256" key="7">
    <source>
        <dbReference type="ARBA" id="ARBA00023014"/>
    </source>
</evidence>
<keyword evidence="6 8" id="KW-0408">Iron</keyword>
<keyword evidence="2 8" id="KW-0004">4Fe-4S</keyword>
<dbReference type="EMBL" id="CP054143">
    <property type="protein sequence ID" value="QKJ65896.1"/>
    <property type="molecule type" value="Genomic_DNA"/>
</dbReference>
<comment type="subunit">
    <text evidence="8">The complex is composed of six subunits: RnfA, RnfB, RnfC, RnfD, RnfE and RnfG.</text>
</comment>
<keyword evidence="4 8" id="KW-0677">Repeat</keyword>
<organism evidence="11 12">
    <name type="scientific">Deefgea piscis</name>
    <dbReference type="NCBI Taxonomy" id="2739061"/>
    <lineage>
        <taxon>Bacteria</taxon>
        <taxon>Pseudomonadati</taxon>
        <taxon>Pseudomonadota</taxon>
        <taxon>Betaproteobacteria</taxon>
        <taxon>Neisseriales</taxon>
        <taxon>Chitinibacteraceae</taxon>
        <taxon>Deefgea</taxon>
    </lineage>
</organism>
<feature type="binding site" evidence="8">
    <location>
        <position position="423"/>
    </location>
    <ligand>
        <name>[4Fe-4S] cluster</name>
        <dbReference type="ChEBI" id="CHEBI:49883"/>
        <label>1</label>
    </ligand>
</feature>
<dbReference type="Pfam" id="PF13375">
    <property type="entry name" value="RnfC_N"/>
    <property type="match status" value="1"/>
</dbReference>
<keyword evidence="8" id="KW-1278">Translocase</keyword>
<feature type="binding site" evidence="8">
    <location>
        <position position="374"/>
    </location>
    <ligand>
        <name>[4Fe-4S] cluster</name>
        <dbReference type="ChEBI" id="CHEBI:49883"/>
        <label>1</label>
    </ligand>
</feature>
<dbReference type="SUPFAM" id="SSF46548">
    <property type="entry name" value="alpha-helical ferredoxin"/>
    <property type="match status" value="1"/>
</dbReference>
<keyword evidence="1 8" id="KW-0813">Transport</keyword>
<dbReference type="KEGG" id="dee:HQN60_03695"/>
<dbReference type="InterPro" id="IPR010208">
    <property type="entry name" value="Ion_transpt_RnfC/RsxC"/>
</dbReference>
<dbReference type="InterPro" id="IPR019554">
    <property type="entry name" value="Soluble_ligand-bd"/>
</dbReference>
<dbReference type="PANTHER" id="PTHR43034:SF2">
    <property type="entry name" value="ION-TRANSLOCATING OXIDOREDUCTASE COMPLEX SUBUNIT C"/>
    <property type="match status" value="1"/>
</dbReference>
<dbReference type="InterPro" id="IPR026902">
    <property type="entry name" value="RnfC_N"/>
</dbReference>
<evidence type="ECO:0000256" key="5">
    <source>
        <dbReference type="ARBA" id="ARBA00022982"/>
    </source>
</evidence>
<reference evidence="11 12" key="1">
    <citation type="submission" date="2020-05" db="EMBL/GenBank/DDBJ databases">
        <title>Complete genome sequence of Deefgea sp. D17.</title>
        <authorList>
            <person name="Bae J.-W."/>
            <person name="Han J.E."/>
        </authorList>
    </citation>
    <scope>NUCLEOTIDE SEQUENCE [LARGE SCALE GENOMIC DNA]</scope>
    <source>
        <strain evidence="11 12">D17</strain>
    </source>
</reference>
<accession>A0A6M8SRG2</accession>
<dbReference type="GO" id="GO:0022900">
    <property type="term" value="P:electron transport chain"/>
    <property type="evidence" value="ECO:0007669"/>
    <property type="project" value="UniProtKB-UniRule"/>
</dbReference>
<dbReference type="InterPro" id="IPR011538">
    <property type="entry name" value="Nuo51_FMN-bd"/>
</dbReference>
<proteinExistence type="inferred from homology"/>
<dbReference type="RefSeq" id="WP_173532404.1">
    <property type="nucleotide sequence ID" value="NZ_CP054143.1"/>
</dbReference>
<dbReference type="SUPFAM" id="SSF142019">
    <property type="entry name" value="Nqo1 FMN-binding domain-like"/>
    <property type="match status" value="1"/>
</dbReference>
<feature type="domain" description="4Fe-4S ferredoxin-type" evidence="10">
    <location>
        <begin position="404"/>
        <end position="432"/>
    </location>
</feature>
<dbReference type="InterPro" id="IPR037225">
    <property type="entry name" value="Nuo51_FMN-bd_sf"/>
</dbReference>
<evidence type="ECO:0000256" key="6">
    <source>
        <dbReference type="ARBA" id="ARBA00023004"/>
    </source>
</evidence>
<comment type="function">
    <text evidence="8">Part of a membrane-bound complex that couples electron transfer with translocation of ions across the membrane.</text>
</comment>
<keyword evidence="8" id="KW-0472">Membrane</keyword>
<dbReference type="Pfam" id="PF12838">
    <property type="entry name" value="Fer4_7"/>
    <property type="match status" value="1"/>
</dbReference>
<feature type="binding site" evidence="8">
    <location>
        <position position="419"/>
    </location>
    <ligand>
        <name>[4Fe-4S] cluster</name>
        <dbReference type="ChEBI" id="CHEBI:49883"/>
        <label>2</label>
    </ligand>
</feature>
<dbReference type="GO" id="GO:0046872">
    <property type="term" value="F:metal ion binding"/>
    <property type="evidence" value="ECO:0007669"/>
    <property type="project" value="UniProtKB-KW"/>
</dbReference>
<evidence type="ECO:0000313" key="12">
    <source>
        <dbReference type="Proteomes" id="UP000504844"/>
    </source>
</evidence>
<protein>
    <recommendedName>
        <fullName evidence="8">Ion-translocating oxidoreductase complex subunit C</fullName>
        <ecNumber evidence="8">7.-.-.-</ecNumber>
    </recommendedName>
    <alternativeName>
        <fullName evidence="8">Rnf electron transport complex subunit C</fullName>
    </alternativeName>
</protein>
<dbReference type="GO" id="GO:0005886">
    <property type="term" value="C:plasma membrane"/>
    <property type="evidence" value="ECO:0007669"/>
    <property type="project" value="UniProtKB-SubCell"/>
</dbReference>
<feature type="binding site" evidence="8">
    <location>
        <position position="416"/>
    </location>
    <ligand>
        <name>[4Fe-4S] cluster</name>
        <dbReference type="ChEBI" id="CHEBI:49883"/>
        <label>2</label>
    </ligand>
</feature>
<dbReference type="Gene3D" id="3.30.70.20">
    <property type="match status" value="1"/>
</dbReference>
<sequence>MSATLSHEIFPFHGGVHPPEMKEISNRSPIVAMPIPARLSIPLQQSIGNIAQPLVSVGDRVLKGQMLAAANGNISAAVHAPTSGQVIAIDPQAVAHPSGLTQSCLTLASDGLDEWITREKFDWRAAMQGGDAKAIREYVQNMGVVGQGGAVFPSHLKLISREPLDTLIINGAECEPYITCDDRLMRERAIEIVAGIAIVRQLLNAKQVLIGIEDNKPEAIEALRAALMGCGFSAQVVVVPTLYPSGGAKQLIKLLTNIEVPSGVRSTDLGVQCFNVATIYSIYAALEHAEPVISRVVTLTGNVEKPCNVEALIGTPIDDLLKFAGLKAPSDCIYGGPMMGFTLPSTQVGLTKAGNCIIAMDAANFPEKPREMPCIRCGECAVACPQELQPMDLYWFARSKNFGKAQERNLFDCIECGACAYVCPSSIQLVDYYRFAKSEIWDAERAKKSADTARERHEFKQFREEREKEEKAARLAARAAGQSVSARAAPKPPVSEVAAPEASVAPAADGDDKAAKIRAAMARAAAAKGETPASSAAAPALDADKAAKIKAAMAAAAAKKAAANTPAVHGAVDGSGAGLQQDTAAKPTIDEEKAAKIRAAMAAAAAKKAEKAAKDAGESVPSLVVTPAAVEKPAIDEEKAAKIRAAMAAAAAKKAEKAAKDAGESVPSLVVTPAAVEKPAIDEEKAAKIRAAMAAAAAKKAEKAAKDAGESVPSPVVAPAAVEKPAIDEEKAAKIRAAMAAAAAKKAEKEAKDAGESVPSPVVAPAAVEKPAIDEEKAAKIRAAMAAAAAKKAAKAAQSDKDAQ</sequence>
<keyword evidence="8" id="KW-1003">Cell membrane</keyword>